<organism evidence="2 3">
    <name type="scientific">Iodobacter violaceini</name>
    <dbReference type="NCBI Taxonomy" id="3044271"/>
    <lineage>
        <taxon>Bacteria</taxon>
        <taxon>Pseudomonadati</taxon>
        <taxon>Pseudomonadota</taxon>
        <taxon>Betaproteobacteria</taxon>
        <taxon>Neisseriales</taxon>
        <taxon>Chitinibacteraceae</taxon>
        <taxon>Iodobacter</taxon>
    </lineage>
</organism>
<name>A0ABX0KQG7_9NEIS</name>
<comment type="caution">
    <text evidence="2">The sequence shown here is derived from an EMBL/GenBank/DDBJ whole genome shotgun (WGS) entry which is preliminary data.</text>
</comment>
<gene>
    <name evidence="2" type="ORF">HA050_11715</name>
</gene>
<dbReference type="EMBL" id="JAAOLX010000005">
    <property type="protein sequence ID" value="NHQ86785.1"/>
    <property type="molecule type" value="Genomic_DNA"/>
</dbReference>
<proteinExistence type="predicted"/>
<evidence type="ECO:0000256" key="1">
    <source>
        <dbReference type="SAM" id="Phobius"/>
    </source>
</evidence>
<evidence type="ECO:0000313" key="2">
    <source>
        <dbReference type="EMBL" id="NHQ86785.1"/>
    </source>
</evidence>
<keyword evidence="1" id="KW-0472">Membrane</keyword>
<keyword evidence="3" id="KW-1185">Reference proteome</keyword>
<evidence type="ECO:0000313" key="3">
    <source>
        <dbReference type="Proteomes" id="UP000712570"/>
    </source>
</evidence>
<dbReference type="RefSeq" id="WP_166826154.1">
    <property type="nucleotide sequence ID" value="NZ_JAAOLX010000005.1"/>
</dbReference>
<accession>A0ABX0KQG7</accession>
<dbReference type="Proteomes" id="UP000712570">
    <property type="component" value="Unassembled WGS sequence"/>
</dbReference>
<protein>
    <submittedName>
        <fullName evidence="2">Uncharacterized protein</fullName>
    </submittedName>
</protein>
<keyword evidence="1" id="KW-0812">Transmembrane</keyword>
<feature type="transmembrane region" description="Helical" evidence="1">
    <location>
        <begin position="92"/>
        <end position="113"/>
    </location>
</feature>
<keyword evidence="1" id="KW-1133">Transmembrane helix</keyword>
<sequence>MTIHSTHPDFITRAHSNVLLIQAGYDVIDPDIIDLAYQPEEFKDNDLDKKHESLKINALECYLDNLYSHYEKSDTFIDKVAEKVSDYVSNHLITTLSILLIILTATIGAINSFHSKEITFIPIDEIQHFCFSFETSKPYIFSPGGEYTFNGKNYRCEQVANFYQWIPIDSNANN</sequence>
<reference evidence="2 3" key="1">
    <citation type="submission" date="2020-03" db="EMBL/GenBank/DDBJ databases">
        <title>Draft genome sequence of environmentally isolated violet-colored cultures.</title>
        <authorList>
            <person name="Wilson H.S."/>
        </authorList>
    </citation>
    <scope>NUCLEOTIDE SEQUENCE [LARGE SCALE GENOMIC DNA]</scope>
    <source>
        <strain evidence="2 3">HSC-16F04</strain>
    </source>
</reference>